<name>A0ABX1JTL4_9MICC</name>
<keyword evidence="5" id="KW-1185">Reference proteome</keyword>
<gene>
    <name evidence="4" type="ORF">HER39_15965</name>
</gene>
<evidence type="ECO:0000313" key="5">
    <source>
        <dbReference type="Proteomes" id="UP000523795"/>
    </source>
</evidence>
<dbReference type="PANTHER" id="PTHR12169:SF6">
    <property type="entry name" value="AFG1-LIKE ATPASE"/>
    <property type="match status" value="1"/>
</dbReference>
<keyword evidence="2" id="KW-0067">ATP-binding</keyword>
<sequence length="137" mass="14542">LIAGVQVLYFDEFHVHDPADAALLTRLLRQLFESGVVLLASSNYAPSALLRDPDWHHLSEPGIGLILENMDVVELGGDTDYRTAALGTQTGFTGGAWLTAADPAALPDTEFRPPAPDEATTPTVGSRQFAVAAARDG</sequence>
<dbReference type="Proteomes" id="UP000523795">
    <property type="component" value="Unassembled WGS sequence"/>
</dbReference>
<proteinExistence type="predicted"/>
<feature type="region of interest" description="Disordered" evidence="3">
    <location>
        <begin position="107"/>
        <end position="137"/>
    </location>
</feature>
<dbReference type="Pfam" id="PF03969">
    <property type="entry name" value="AFG1_ATPase"/>
    <property type="match status" value="1"/>
</dbReference>
<dbReference type="PANTHER" id="PTHR12169">
    <property type="entry name" value="ATPASE N2B"/>
    <property type="match status" value="1"/>
</dbReference>
<dbReference type="SUPFAM" id="SSF52540">
    <property type="entry name" value="P-loop containing nucleoside triphosphate hydrolases"/>
    <property type="match status" value="1"/>
</dbReference>
<keyword evidence="4" id="KW-0132">Cell division</keyword>
<reference evidence="4 5" key="1">
    <citation type="submission" date="2020-04" db="EMBL/GenBank/DDBJ databases">
        <authorList>
            <person name="Liu S."/>
        </authorList>
    </citation>
    <scope>NUCLEOTIDE SEQUENCE [LARGE SCALE GENOMIC DNA]</scope>
    <source>
        <strain evidence="4 5">CGMCC 1.15091</strain>
    </source>
</reference>
<organism evidence="4 5">
    <name type="scientific">Arthrobacter deserti</name>
    <dbReference type="NCBI Taxonomy" id="1742687"/>
    <lineage>
        <taxon>Bacteria</taxon>
        <taxon>Bacillati</taxon>
        <taxon>Actinomycetota</taxon>
        <taxon>Actinomycetes</taxon>
        <taxon>Micrococcales</taxon>
        <taxon>Micrococcaceae</taxon>
        <taxon>Arthrobacter</taxon>
    </lineage>
</organism>
<keyword evidence="1" id="KW-0547">Nucleotide-binding</keyword>
<keyword evidence="4" id="KW-0131">Cell cycle</keyword>
<accession>A0ABX1JTL4</accession>
<evidence type="ECO:0000256" key="1">
    <source>
        <dbReference type="ARBA" id="ARBA00022741"/>
    </source>
</evidence>
<comment type="caution">
    <text evidence="4">The sequence shown here is derived from an EMBL/GenBank/DDBJ whole genome shotgun (WGS) entry which is preliminary data.</text>
</comment>
<dbReference type="Gene3D" id="3.40.50.300">
    <property type="entry name" value="P-loop containing nucleotide triphosphate hydrolases"/>
    <property type="match status" value="1"/>
</dbReference>
<dbReference type="EMBL" id="JAAZSR010000381">
    <property type="protein sequence ID" value="NKX52035.1"/>
    <property type="molecule type" value="Genomic_DNA"/>
</dbReference>
<protein>
    <submittedName>
        <fullName evidence="4">Cell division protein ZapE</fullName>
    </submittedName>
</protein>
<dbReference type="GO" id="GO:0051301">
    <property type="term" value="P:cell division"/>
    <property type="evidence" value="ECO:0007669"/>
    <property type="project" value="UniProtKB-KW"/>
</dbReference>
<evidence type="ECO:0000256" key="3">
    <source>
        <dbReference type="SAM" id="MobiDB-lite"/>
    </source>
</evidence>
<dbReference type="InterPro" id="IPR005654">
    <property type="entry name" value="ATPase_AFG1-like"/>
</dbReference>
<feature type="non-terminal residue" evidence="4">
    <location>
        <position position="1"/>
    </location>
</feature>
<feature type="non-terminal residue" evidence="4">
    <location>
        <position position="137"/>
    </location>
</feature>
<dbReference type="InterPro" id="IPR027417">
    <property type="entry name" value="P-loop_NTPase"/>
</dbReference>
<evidence type="ECO:0000313" key="4">
    <source>
        <dbReference type="EMBL" id="NKX52035.1"/>
    </source>
</evidence>
<evidence type="ECO:0000256" key="2">
    <source>
        <dbReference type="ARBA" id="ARBA00022840"/>
    </source>
</evidence>